<evidence type="ECO:0000256" key="1">
    <source>
        <dbReference type="ARBA" id="ARBA00000707"/>
    </source>
</evidence>
<sequence>MSEGKDEVNRDQEIMAQMDAIKKEVAESAPLMSDVMDTSTLLAEYGDPLFTTKIKSMLDAFPKMRKTRGDGNCFYRAYAYGIAEHFAAHKDKLPGFLETLKQTFDMALAAGYPEFTAEDFYETVQEQFARLKDEPMEALHATFNDDGLSNYIVAYFRLVTAAHMKTHVDDFLPFLEGGETVAAFCARAVDPFGVDCEHLQIIALTQALGVAVNIAYLDRSAGETAAQHVIPDGQEPLVFLLYRPGHYDILYPPPAVAHT</sequence>
<dbReference type="eggNOG" id="KOG3991">
    <property type="taxonomic scope" value="Eukaryota"/>
</dbReference>
<comment type="catalytic activity">
    <reaction evidence="1">
        <text>Thiol-dependent hydrolysis of ester, thioester, amide, peptide and isopeptide bonds formed by the C-terminal Gly of ubiquitin (a 76-residue protein attached to proteins as an intracellular targeting signal).</text>
        <dbReference type="EC" id="3.4.19.12"/>
    </reaction>
</comment>
<reference evidence="11" key="1">
    <citation type="submission" date="2009-08" db="EMBL/GenBank/DDBJ databases">
        <title>Annotation of Salpingoeca rosetta.</title>
        <authorList>
            <consortium name="The Broad Institute Genome Sequencing Platform"/>
            <person name="Russ C."/>
            <person name="Cuomo C."/>
            <person name="Burger G."/>
            <person name="Gray M.W."/>
            <person name="Holland P.W.H."/>
            <person name="King N."/>
            <person name="Lang F.B.F."/>
            <person name="Roger A.J."/>
            <person name="Ruiz-Trillo I."/>
            <person name="Young S.K."/>
            <person name="Zeng Q."/>
            <person name="Gargeya S."/>
            <person name="Alvarado L."/>
            <person name="Berlin A."/>
            <person name="Chapman S.B."/>
            <person name="Chen Z."/>
            <person name="Freedman E."/>
            <person name="Gellesch M."/>
            <person name="Goldberg J."/>
            <person name="Griggs A."/>
            <person name="Gujja S."/>
            <person name="Heilman E."/>
            <person name="Heiman D."/>
            <person name="Howarth C."/>
            <person name="Mehta T."/>
            <person name="Neiman D."/>
            <person name="Pearson M."/>
            <person name="Roberts A."/>
            <person name="Saif S."/>
            <person name="Shea T."/>
            <person name="Shenoy N."/>
            <person name="Sisk P."/>
            <person name="Stolte C."/>
            <person name="Sykes S."/>
            <person name="White J."/>
            <person name="Yandava C."/>
            <person name="Haas B."/>
            <person name="Nusbaum C."/>
            <person name="Birren B."/>
        </authorList>
    </citation>
    <scope>NUCLEOTIDE SEQUENCE [LARGE SCALE GENOMIC DNA]</scope>
    <source>
        <strain evidence="11">ATCC 50818</strain>
    </source>
</reference>
<keyword evidence="7" id="KW-0788">Thiol protease</keyword>
<dbReference type="Pfam" id="PF10275">
    <property type="entry name" value="Peptidase_C65"/>
    <property type="match status" value="1"/>
</dbReference>
<keyword evidence="5" id="KW-0833">Ubl conjugation pathway</keyword>
<proteinExistence type="inferred from homology"/>
<dbReference type="PROSITE" id="PS50802">
    <property type="entry name" value="OTU"/>
    <property type="match status" value="1"/>
</dbReference>
<organism evidence="12">
    <name type="scientific">Salpingoeca rosetta (strain ATCC 50818 / BSB-021)</name>
    <dbReference type="NCBI Taxonomy" id="946362"/>
    <lineage>
        <taxon>Eukaryota</taxon>
        <taxon>Choanoflagellata</taxon>
        <taxon>Craspedida</taxon>
        <taxon>Salpingoecidae</taxon>
        <taxon>Salpingoeca</taxon>
    </lineage>
</organism>
<evidence type="ECO:0000313" key="12">
    <source>
        <dbReference type="Proteomes" id="UP000007799"/>
    </source>
</evidence>
<dbReference type="GO" id="GO:0043130">
    <property type="term" value="F:ubiquitin binding"/>
    <property type="evidence" value="ECO:0007669"/>
    <property type="project" value="TreeGrafter"/>
</dbReference>
<gene>
    <name evidence="11" type="ORF">PTSG_05213</name>
</gene>
<dbReference type="EMBL" id="GL832966">
    <property type="protein sequence ID" value="EGD73509.1"/>
    <property type="molecule type" value="Genomic_DNA"/>
</dbReference>
<name>F2UAU3_SALR5</name>
<evidence type="ECO:0000313" key="11">
    <source>
        <dbReference type="EMBL" id="EGD73509.1"/>
    </source>
</evidence>
<dbReference type="InterPro" id="IPR019400">
    <property type="entry name" value="Peptidase_C65_otubain"/>
</dbReference>
<dbReference type="RefSeq" id="XP_004993791.1">
    <property type="nucleotide sequence ID" value="XM_004993734.1"/>
</dbReference>
<feature type="site" description="Interacts with free ubiquitin" evidence="9">
    <location>
        <position position="218"/>
    </location>
</feature>
<feature type="active site" description="Nucleophile" evidence="8">
    <location>
        <position position="73"/>
    </location>
</feature>
<feature type="site" description="Interacts with free ubiquitin" evidence="9">
    <location>
        <position position="216"/>
    </location>
</feature>
<dbReference type="Gene3D" id="1.20.1300.20">
    <property type="entry name" value="Peptidase C65 Otubain, subdomain 2"/>
    <property type="match status" value="1"/>
</dbReference>
<feature type="site" description="Interacts with free ubiquitin" evidence="9">
    <location>
        <position position="242"/>
    </location>
</feature>
<evidence type="ECO:0000256" key="2">
    <source>
        <dbReference type="ARBA" id="ARBA00006579"/>
    </source>
</evidence>
<evidence type="ECO:0000256" key="7">
    <source>
        <dbReference type="ARBA" id="ARBA00022807"/>
    </source>
</evidence>
<feature type="domain" description="OTU" evidence="10">
    <location>
        <begin position="62"/>
        <end position="253"/>
    </location>
</feature>
<dbReference type="PANTHER" id="PTHR12931:SF15">
    <property type="entry name" value="UBIQUITIN THIOESTERASE OTUBAIN-LIKE"/>
    <property type="match status" value="1"/>
</dbReference>
<dbReference type="GO" id="GO:0071108">
    <property type="term" value="P:protein K48-linked deubiquitination"/>
    <property type="evidence" value="ECO:0007669"/>
    <property type="project" value="TreeGrafter"/>
</dbReference>
<dbReference type="STRING" id="946362.F2UAU3"/>
<feature type="active site" evidence="8">
    <location>
        <position position="70"/>
    </location>
</feature>
<dbReference type="InterPro" id="IPR042468">
    <property type="entry name" value="Peptidase_C65_otubain_sub1"/>
</dbReference>
<dbReference type="GO" id="GO:0006508">
    <property type="term" value="P:proteolysis"/>
    <property type="evidence" value="ECO:0007669"/>
    <property type="project" value="UniProtKB-KW"/>
</dbReference>
<dbReference type="FunCoup" id="F2UAU3">
    <property type="interactions" value="2047"/>
</dbReference>
<dbReference type="InterPro" id="IPR016615">
    <property type="entry name" value="Otubain"/>
</dbReference>
<dbReference type="GeneID" id="16074370"/>
<dbReference type="CDD" id="cd22749">
    <property type="entry name" value="Otubain_C65"/>
    <property type="match status" value="1"/>
</dbReference>
<comment type="similarity">
    <text evidence="2">Belongs to the peptidase C65 family.</text>
</comment>
<keyword evidence="6" id="KW-0378">Hydrolase</keyword>
<feature type="active site" evidence="8">
    <location>
        <position position="246"/>
    </location>
</feature>
<evidence type="ECO:0000259" key="10">
    <source>
        <dbReference type="PROSITE" id="PS50802"/>
    </source>
</evidence>
<dbReference type="InterPro" id="IPR038765">
    <property type="entry name" value="Papain-like_cys_pep_sf"/>
</dbReference>
<dbReference type="AlphaFoldDB" id="F2UAU3"/>
<dbReference type="PIRSF" id="PIRSF013503">
    <property type="entry name" value="Ubiquitin_thioesterase_Otubain"/>
    <property type="match status" value="1"/>
</dbReference>
<dbReference type="OMA" id="ADHVQIT"/>
<dbReference type="PANTHER" id="PTHR12931">
    <property type="entry name" value="UBIQUITIN THIOLESTERASE PROTEIN OTUB"/>
    <property type="match status" value="1"/>
</dbReference>
<evidence type="ECO:0000256" key="9">
    <source>
        <dbReference type="PIRSR" id="PIRSR013503-2"/>
    </source>
</evidence>
<dbReference type="Proteomes" id="UP000007799">
    <property type="component" value="Unassembled WGS sequence"/>
</dbReference>
<dbReference type="InParanoid" id="F2UAU3"/>
<evidence type="ECO:0000256" key="6">
    <source>
        <dbReference type="ARBA" id="ARBA00022801"/>
    </source>
</evidence>
<dbReference type="SUPFAM" id="SSF54001">
    <property type="entry name" value="Cysteine proteinases"/>
    <property type="match status" value="1"/>
</dbReference>
<feature type="site" description="Interacts with free ubiquitin" evidence="9">
    <location>
        <position position="202"/>
    </location>
</feature>
<dbReference type="Gene3D" id="3.30.200.60">
    <property type="entry name" value="Peptidase C65 Otubain, subdomain 1"/>
    <property type="match status" value="1"/>
</dbReference>
<evidence type="ECO:0000256" key="3">
    <source>
        <dbReference type="ARBA" id="ARBA00012759"/>
    </source>
</evidence>
<dbReference type="InterPro" id="IPR042467">
    <property type="entry name" value="Peptidase_C65_otubain_sub2"/>
</dbReference>
<evidence type="ECO:0000256" key="8">
    <source>
        <dbReference type="PIRSR" id="PIRSR013503-1"/>
    </source>
</evidence>
<protein>
    <recommendedName>
        <fullName evidence="3">ubiquitinyl hydrolase 1</fullName>
        <ecNumber evidence="3">3.4.19.12</ecNumber>
    </recommendedName>
</protein>
<dbReference type="InterPro" id="IPR003323">
    <property type="entry name" value="OTU_dom"/>
</dbReference>
<evidence type="ECO:0000256" key="4">
    <source>
        <dbReference type="ARBA" id="ARBA00022670"/>
    </source>
</evidence>
<dbReference type="OrthoDB" id="18915at2759"/>
<dbReference type="KEGG" id="sre:PTSG_05213"/>
<feature type="site" description="Interacts with free ubiquitin" evidence="9">
    <location>
        <position position="247"/>
    </location>
</feature>
<keyword evidence="12" id="KW-1185">Reference proteome</keyword>
<keyword evidence="4" id="KW-0645">Protease</keyword>
<dbReference type="GO" id="GO:0005634">
    <property type="term" value="C:nucleus"/>
    <property type="evidence" value="ECO:0007669"/>
    <property type="project" value="TreeGrafter"/>
</dbReference>
<accession>F2UAU3</accession>
<dbReference type="GO" id="GO:0004843">
    <property type="term" value="F:cysteine-type deubiquitinase activity"/>
    <property type="evidence" value="ECO:0007669"/>
    <property type="project" value="UniProtKB-EC"/>
</dbReference>
<evidence type="ECO:0000256" key="5">
    <source>
        <dbReference type="ARBA" id="ARBA00022786"/>
    </source>
</evidence>
<dbReference type="EC" id="3.4.19.12" evidence="3"/>